<proteinExistence type="predicted"/>
<comment type="caution">
    <text evidence="2">The sequence shown here is derived from an EMBL/GenBank/DDBJ whole genome shotgun (WGS) entry which is preliminary data.</text>
</comment>
<evidence type="ECO:0008006" key="4">
    <source>
        <dbReference type="Google" id="ProtNLM"/>
    </source>
</evidence>
<sequence length="301" mass="33632">MSEESPATKGRRGSPGWAAVLLGLSLLTGCYASQSARVLVSKGAGAGIDVEYQPRDAEAAVQVKLAVERAIPRLQRWGTFDDTVTIVVHPNHAALERAANRPGHDFLRAWARYEQIELQSPRTWTARGASQGQVDELLLHELTHSLMYQVASDRLGWTRKRIPLWFREGMASYTAEQGYRVSSLDDLEHYWRQHPNADPLSQAEALYQSESGVVYGAAHHAFTFLARRYGEDTIRKVLRGMSQGPDFDSAFLRAVGVTQESFLQDFRRYVRLRGFKGARQLHPARPRPASPMPVAPSPAPQ</sequence>
<protein>
    <recommendedName>
        <fullName evidence="4">Peptidase MA-like domain-containing protein</fullName>
    </recommendedName>
</protein>
<dbReference type="Proteomes" id="UP000321224">
    <property type="component" value="Unassembled WGS sequence"/>
</dbReference>
<feature type="compositionally biased region" description="Pro residues" evidence="1">
    <location>
        <begin position="286"/>
        <end position="301"/>
    </location>
</feature>
<accession>A0A511HCG4</accession>
<evidence type="ECO:0000313" key="2">
    <source>
        <dbReference type="EMBL" id="GEL71231.1"/>
    </source>
</evidence>
<evidence type="ECO:0000313" key="3">
    <source>
        <dbReference type="Proteomes" id="UP000321224"/>
    </source>
</evidence>
<dbReference type="RefSeq" id="WP_090489039.1">
    <property type="nucleotide sequence ID" value="NZ_BJVY01000014.1"/>
</dbReference>
<reference evidence="2 3" key="1">
    <citation type="submission" date="2019-07" db="EMBL/GenBank/DDBJ databases">
        <title>Whole genome shotgun sequence of Myxococcus virescens NBRC 100334.</title>
        <authorList>
            <person name="Hosoyama A."/>
            <person name="Uohara A."/>
            <person name="Ohji S."/>
            <person name="Ichikawa N."/>
        </authorList>
    </citation>
    <scope>NUCLEOTIDE SEQUENCE [LARGE SCALE GENOMIC DNA]</scope>
    <source>
        <strain evidence="2 3">NBRC 100334</strain>
    </source>
</reference>
<evidence type="ECO:0000256" key="1">
    <source>
        <dbReference type="SAM" id="MobiDB-lite"/>
    </source>
</evidence>
<name>A0A511HCG4_9BACT</name>
<gene>
    <name evidence="2" type="ORF">MVI01_30150</name>
</gene>
<dbReference type="EMBL" id="BJVY01000014">
    <property type="protein sequence ID" value="GEL71231.1"/>
    <property type="molecule type" value="Genomic_DNA"/>
</dbReference>
<organism evidence="2 3">
    <name type="scientific">Myxococcus virescens</name>
    <dbReference type="NCBI Taxonomy" id="83456"/>
    <lineage>
        <taxon>Bacteria</taxon>
        <taxon>Pseudomonadati</taxon>
        <taxon>Myxococcota</taxon>
        <taxon>Myxococcia</taxon>
        <taxon>Myxococcales</taxon>
        <taxon>Cystobacterineae</taxon>
        <taxon>Myxococcaceae</taxon>
        <taxon>Myxococcus</taxon>
    </lineage>
</organism>
<feature type="region of interest" description="Disordered" evidence="1">
    <location>
        <begin position="280"/>
        <end position="301"/>
    </location>
</feature>
<dbReference type="AlphaFoldDB" id="A0A511HCG4"/>